<evidence type="ECO:0000313" key="1">
    <source>
        <dbReference type="EMBL" id="MBA4633831.1"/>
    </source>
</evidence>
<accession>A0A7C8Z524</accession>
<organism evidence="1">
    <name type="scientific">Opuntia streptacantha</name>
    <name type="common">Prickly pear cactus</name>
    <name type="synonym">Opuntia cardona</name>
    <dbReference type="NCBI Taxonomy" id="393608"/>
    <lineage>
        <taxon>Eukaryota</taxon>
        <taxon>Viridiplantae</taxon>
        <taxon>Streptophyta</taxon>
        <taxon>Embryophyta</taxon>
        <taxon>Tracheophyta</taxon>
        <taxon>Spermatophyta</taxon>
        <taxon>Magnoliopsida</taxon>
        <taxon>eudicotyledons</taxon>
        <taxon>Gunneridae</taxon>
        <taxon>Pentapetalae</taxon>
        <taxon>Caryophyllales</taxon>
        <taxon>Cactineae</taxon>
        <taxon>Cactaceae</taxon>
        <taxon>Opuntioideae</taxon>
        <taxon>Opuntia</taxon>
    </lineage>
</organism>
<reference evidence="1" key="1">
    <citation type="journal article" date="2013" name="J. Plant Res.">
        <title>Effect of fungi and light on seed germination of three Opuntia species from semiarid lands of central Mexico.</title>
        <authorList>
            <person name="Delgado-Sanchez P."/>
            <person name="Jimenez-Bremont J.F."/>
            <person name="Guerrero-Gonzalez Mde L."/>
            <person name="Flores J."/>
        </authorList>
    </citation>
    <scope>NUCLEOTIDE SEQUENCE</scope>
    <source>
        <tissue evidence="1">Cladode</tissue>
    </source>
</reference>
<sequence>MKGKIVLNVMRNYIKRLLKHNREELHHRSRILKATRENYCNLNEAITSLRIFSFQISIDFFTIYNDPDVLETNLAEEIENCEDWAPPTSGRCCSSSNFWLVGRLAVKIVANWLGF</sequence>
<name>A0A7C8Z524_OPUST</name>
<dbReference type="AlphaFoldDB" id="A0A7C8Z524"/>
<protein>
    <submittedName>
        <fullName evidence="1">Uncharacterized protein</fullName>
    </submittedName>
</protein>
<proteinExistence type="predicted"/>
<reference evidence="1" key="2">
    <citation type="submission" date="2020-07" db="EMBL/GenBank/DDBJ databases">
        <authorList>
            <person name="Vera ALvarez R."/>
            <person name="Arias-Moreno D.M."/>
            <person name="Jimenez-Jacinto V."/>
            <person name="Jimenez-Bremont J.F."/>
            <person name="Swaminathan K."/>
            <person name="Moose S.P."/>
            <person name="Guerrero-Gonzalez M.L."/>
            <person name="Marino-Ramirez L."/>
            <person name="Landsman D."/>
            <person name="Rodriguez-Kessler M."/>
            <person name="Delgado-Sanchez P."/>
        </authorList>
    </citation>
    <scope>NUCLEOTIDE SEQUENCE</scope>
    <source>
        <tissue evidence="1">Cladode</tissue>
    </source>
</reference>
<dbReference type="EMBL" id="GISG01088540">
    <property type="protein sequence ID" value="MBA4633831.1"/>
    <property type="molecule type" value="Transcribed_RNA"/>
</dbReference>